<keyword evidence="2" id="KW-0808">Transferase</keyword>
<accession>A0A8J6YPW7</accession>
<dbReference type="InterPro" id="IPR023149">
    <property type="entry name" value="Trans_acon_MeTrfase_C"/>
</dbReference>
<dbReference type="InterPro" id="IPR041698">
    <property type="entry name" value="Methyltransf_25"/>
</dbReference>
<dbReference type="AlphaFoldDB" id="A0A8J6YPW7"/>
<evidence type="ECO:0000256" key="1">
    <source>
        <dbReference type="ARBA" id="ARBA00022603"/>
    </source>
</evidence>
<dbReference type="CDD" id="cd02440">
    <property type="entry name" value="AdoMet_MTases"/>
    <property type="match status" value="1"/>
</dbReference>
<proteinExistence type="predicted"/>
<dbReference type="Proteomes" id="UP000631034">
    <property type="component" value="Unassembled WGS sequence"/>
</dbReference>
<dbReference type="InterPro" id="IPR029063">
    <property type="entry name" value="SAM-dependent_MTases_sf"/>
</dbReference>
<dbReference type="Gene3D" id="1.10.150.290">
    <property type="entry name" value="S-adenosyl-L-methionine-dependent methyltransferases"/>
    <property type="match status" value="1"/>
</dbReference>
<feature type="domain" description="Methyltransferase" evidence="3">
    <location>
        <begin position="35"/>
        <end position="127"/>
    </location>
</feature>
<reference evidence="4" key="1">
    <citation type="submission" date="2020-10" db="EMBL/GenBank/DDBJ databases">
        <title>Genome sequence of the unusual species of purple photosynthetic bacteria, Phaeovibrio sulfidiphilus DSM 23193, type strain.</title>
        <authorList>
            <person name="Kyndt J.A."/>
            <person name="Meyer T.E."/>
        </authorList>
    </citation>
    <scope>NUCLEOTIDE SEQUENCE</scope>
    <source>
        <strain evidence="4">DSM 23193</strain>
    </source>
</reference>
<dbReference type="GO" id="GO:0032259">
    <property type="term" value="P:methylation"/>
    <property type="evidence" value="ECO:0007669"/>
    <property type="project" value="UniProtKB-KW"/>
</dbReference>
<name>A0A8J6YPW7_9PROT</name>
<dbReference type="Pfam" id="PF13649">
    <property type="entry name" value="Methyltransf_25"/>
    <property type="match status" value="1"/>
</dbReference>
<gene>
    <name evidence="4" type="ORF">IHV25_05285</name>
</gene>
<comment type="caution">
    <text evidence="4">The sequence shown here is derived from an EMBL/GenBank/DDBJ whole genome shotgun (WGS) entry which is preliminary data.</text>
</comment>
<dbReference type="PANTHER" id="PTHR43861:SF1">
    <property type="entry name" value="TRANS-ACONITATE 2-METHYLTRANSFERASE"/>
    <property type="match status" value="1"/>
</dbReference>
<dbReference type="RefSeq" id="WP_192534066.1">
    <property type="nucleotide sequence ID" value="NZ_JACZHT010000003.1"/>
</dbReference>
<evidence type="ECO:0000259" key="3">
    <source>
        <dbReference type="Pfam" id="PF13649"/>
    </source>
</evidence>
<evidence type="ECO:0000313" key="5">
    <source>
        <dbReference type="Proteomes" id="UP000631034"/>
    </source>
</evidence>
<dbReference type="EMBL" id="JACZHT010000003">
    <property type="protein sequence ID" value="MBE1237057.1"/>
    <property type="molecule type" value="Genomic_DNA"/>
</dbReference>
<dbReference type="Gene3D" id="3.40.50.150">
    <property type="entry name" value="Vaccinia Virus protein VP39"/>
    <property type="match status" value="1"/>
</dbReference>
<dbReference type="GO" id="GO:0030798">
    <property type="term" value="F:trans-aconitate 2-methyltransferase activity"/>
    <property type="evidence" value="ECO:0007669"/>
    <property type="project" value="InterPro"/>
</dbReference>
<keyword evidence="5" id="KW-1185">Reference proteome</keyword>
<evidence type="ECO:0000313" key="4">
    <source>
        <dbReference type="EMBL" id="MBE1237057.1"/>
    </source>
</evidence>
<dbReference type="PANTHER" id="PTHR43861">
    <property type="entry name" value="TRANS-ACONITATE 2-METHYLTRANSFERASE-RELATED"/>
    <property type="match status" value="1"/>
</dbReference>
<keyword evidence="1 4" id="KW-0489">Methyltransferase</keyword>
<protein>
    <submittedName>
        <fullName evidence="4">Methyltransferase domain-containing protein</fullName>
    </submittedName>
</protein>
<evidence type="ECO:0000256" key="2">
    <source>
        <dbReference type="ARBA" id="ARBA00022679"/>
    </source>
</evidence>
<sequence>MIAWDLAVAPSVDVTRKRSLQDLIERIGLEHPARIIDLGCGSGLSSRMLAKRFPETRITAVDINPETLERARREGDADGRITFVDLRPDEWDTLGRADVVFSCGLFQKLPGHERIFPSLLKLLSPWGVFAVMMPRNVEGQPYERAAPAVRGLPWFDGTEHVGASVALAPAIRYSRILTPRVHKLDIWETVYHAVVKSQHPLEGAPNGQSEPIGLEAPRTRSDGIYDFLDEYIEQVRGVYQSDENGIIVYPLRHIFIVARNPVTQHI</sequence>
<dbReference type="SUPFAM" id="SSF53335">
    <property type="entry name" value="S-adenosyl-L-methionine-dependent methyltransferases"/>
    <property type="match status" value="1"/>
</dbReference>
<organism evidence="4 5">
    <name type="scientific">Phaeovibrio sulfidiphilus</name>
    <dbReference type="NCBI Taxonomy" id="1220600"/>
    <lineage>
        <taxon>Bacteria</taxon>
        <taxon>Pseudomonadati</taxon>
        <taxon>Pseudomonadota</taxon>
        <taxon>Alphaproteobacteria</taxon>
        <taxon>Rhodospirillales</taxon>
        <taxon>Rhodospirillaceae</taxon>
        <taxon>Phaeovibrio</taxon>
    </lineage>
</organism>